<dbReference type="PANTHER" id="PTHR13530:SF3">
    <property type="entry name" value="TBC1 DOMAIN FAMILY MEMBER 7"/>
    <property type="match status" value="1"/>
</dbReference>
<keyword evidence="14" id="KW-1185">Reference proteome</keyword>
<proteinExistence type="predicted"/>
<dbReference type="GO" id="GO:0005765">
    <property type="term" value="C:lysosomal membrane"/>
    <property type="evidence" value="ECO:0007669"/>
    <property type="project" value="UniProtKB-SubCell"/>
</dbReference>
<organism evidence="13 14">
    <name type="scientific">Holothuria leucospilota</name>
    <name type="common">Black long sea cucumber</name>
    <name type="synonym">Mertensiothuria leucospilota</name>
    <dbReference type="NCBI Taxonomy" id="206669"/>
    <lineage>
        <taxon>Eukaryota</taxon>
        <taxon>Metazoa</taxon>
        <taxon>Echinodermata</taxon>
        <taxon>Eleutherozoa</taxon>
        <taxon>Echinozoa</taxon>
        <taxon>Holothuroidea</taxon>
        <taxon>Aspidochirotacea</taxon>
        <taxon>Aspidochirotida</taxon>
        <taxon>Holothuriidae</taxon>
        <taxon>Holothuria</taxon>
    </lineage>
</organism>
<evidence type="ECO:0000256" key="6">
    <source>
        <dbReference type="ARBA" id="ARBA00022490"/>
    </source>
</evidence>
<evidence type="ECO:0000313" key="14">
    <source>
        <dbReference type="Proteomes" id="UP001152320"/>
    </source>
</evidence>
<accession>A0A9Q1HJ65</accession>
<dbReference type="Proteomes" id="UP001152320">
    <property type="component" value="Chromosome 1"/>
</dbReference>
<keyword evidence="7" id="KW-0472">Membrane</keyword>
<evidence type="ECO:0000256" key="10">
    <source>
        <dbReference type="ARBA" id="ARBA00046045"/>
    </source>
</evidence>
<name>A0A9Q1HJ65_HOLLE</name>
<evidence type="ECO:0000256" key="2">
    <source>
        <dbReference type="ARBA" id="ARBA00004541"/>
    </source>
</evidence>
<dbReference type="EMBL" id="JAIZAY010000001">
    <property type="protein sequence ID" value="KAJ8048854.1"/>
    <property type="molecule type" value="Genomic_DNA"/>
</dbReference>
<gene>
    <name evidence="13" type="ORF">HOLleu_01329</name>
</gene>
<dbReference type="SMART" id="SM00164">
    <property type="entry name" value="TBC"/>
    <property type="match status" value="1"/>
</dbReference>
<dbReference type="GO" id="GO:0031410">
    <property type="term" value="C:cytoplasmic vesicle"/>
    <property type="evidence" value="ECO:0007669"/>
    <property type="project" value="UniProtKB-SubCell"/>
</dbReference>
<feature type="domain" description="Rab-GAP TBC" evidence="12">
    <location>
        <begin position="42"/>
        <end position="223"/>
    </location>
</feature>
<evidence type="ECO:0000256" key="8">
    <source>
        <dbReference type="ARBA" id="ARBA00023228"/>
    </source>
</evidence>
<comment type="subcellular location">
    <subcellularLocation>
        <location evidence="1">Cytoplasm</location>
        <location evidence="1">Cytosol</location>
    </subcellularLocation>
    <subcellularLocation>
        <location evidence="2">Cytoplasmic vesicle</location>
    </subcellularLocation>
    <subcellularLocation>
        <location evidence="3">Lysosome membrane</location>
    </subcellularLocation>
</comment>
<dbReference type="SUPFAM" id="SSF47923">
    <property type="entry name" value="Ypt/Rab-GAP domain of gyp1p"/>
    <property type="match status" value="2"/>
</dbReference>
<dbReference type="Gene3D" id="1.10.10.750">
    <property type="entry name" value="Ypt/Rab-GAP domain of gyp1p, domain 1"/>
    <property type="match status" value="1"/>
</dbReference>
<feature type="compositionally biased region" description="Basic and acidic residues" evidence="11">
    <location>
        <begin position="1"/>
        <end position="14"/>
    </location>
</feature>
<evidence type="ECO:0000256" key="4">
    <source>
        <dbReference type="ARBA" id="ARBA00015455"/>
    </source>
</evidence>
<dbReference type="Gene3D" id="1.10.8.680">
    <property type="entry name" value="Ypt/Rab-GAP domain of gyp1p, domain 2"/>
    <property type="match status" value="1"/>
</dbReference>
<protein>
    <recommendedName>
        <fullName evidence="4">TBC1 domain family member 7</fullName>
    </recommendedName>
</protein>
<dbReference type="Gene3D" id="1.10.472.80">
    <property type="entry name" value="Ypt/Rab-GAP domain of gyp1p, domain 3"/>
    <property type="match status" value="1"/>
</dbReference>
<dbReference type="InterPro" id="IPR035969">
    <property type="entry name" value="Rab-GAP_TBC_sf"/>
</dbReference>
<dbReference type="InterPro" id="IPR043039">
    <property type="entry name" value="TBC1D7_dom2"/>
</dbReference>
<evidence type="ECO:0000256" key="9">
    <source>
        <dbReference type="ARBA" id="ARBA00023329"/>
    </source>
</evidence>
<dbReference type="GO" id="GO:0032007">
    <property type="term" value="P:negative regulation of TOR signaling"/>
    <property type="evidence" value="ECO:0007669"/>
    <property type="project" value="TreeGrafter"/>
</dbReference>
<reference evidence="13" key="1">
    <citation type="submission" date="2021-10" db="EMBL/GenBank/DDBJ databases">
        <title>Tropical sea cucumber genome reveals ecological adaptation and Cuvierian tubules defense mechanism.</title>
        <authorList>
            <person name="Chen T."/>
        </authorList>
    </citation>
    <scope>NUCLEOTIDE SEQUENCE</scope>
    <source>
        <strain evidence="13">Nanhai2018</strain>
        <tissue evidence="13">Muscle</tissue>
    </source>
</reference>
<dbReference type="OrthoDB" id="18718at2759"/>
<evidence type="ECO:0000256" key="7">
    <source>
        <dbReference type="ARBA" id="ARBA00023136"/>
    </source>
</evidence>
<comment type="function">
    <text evidence="10">Non-catalytic component of the TSC-TBC complex, a multiprotein complex that acts as a negative regulator of the canonical mTORC1 complex, an evolutionarily conserved central nutrient sensor that stimulates anabolic reactions and macromolecule biosynthesis to promote cellular biomass generation and growth. The TSC-TBC complex acts as a GTPase-activating protein (GAP) for the small GTPase RHEB, a direct activator of the protein kinase activity of mTORC1. In absence of nutrients, the TSC-TBC complex inhibits mTORC1, thereby preventing phosphorylation of ribosomal protein S6 kinase (RPS6KB1 and RPS6KB2) and EIF4EBP1 (4E-BP1) by the mTORC1 signaling. The TSC-TBC complex is inactivated in response to nutrients, relieving inhibition of mTORC1.</text>
</comment>
<keyword evidence="5" id="KW-0343">GTPase activation</keyword>
<dbReference type="AlphaFoldDB" id="A0A9Q1HJ65"/>
<evidence type="ECO:0000256" key="3">
    <source>
        <dbReference type="ARBA" id="ARBA00004656"/>
    </source>
</evidence>
<keyword evidence="6" id="KW-0963">Cytoplasm</keyword>
<evidence type="ECO:0000256" key="11">
    <source>
        <dbReference type="SAM" id="MobiDB-lite"/>
    </source>
</evidence>
<evidence type="ECO:0000313" key="13">
    <source>
        <dbReference type="EMBL" id="KAJ8048854.1"/>
    </source>
</evidence>
<sequence>MRRKREQTNNDATKKTTKKGKLSQCTERSDLEKLEIFCVRFPVPVIYRPLVWKLVLGVLPPHYSSHEYVWKQRQEEYQDLHHALEVMSIVNKDTPTNMTFMKMFLLVEGLLPLEDQNVPENDEQSAFIEIASAIMNMYDEEEIDCYWMTAQFYRQCMKYNHAKEMSGIFQAFLKKEDIELFNHLDKIKVLSRLPYSAWFTGVFASVLPAEAVARIWDRLIGGACKLLLYVALSLLAAHRKVILGLDRLEPIKQLLAKIQPNRADGIITEAIDMWEKSGSHLRPDAT</sequence>
<feature type="region of interest" description="Disordered" evidence="11">
    <location>
        <begin position="1"/>
        <end position="23"/>
    </location>
</feature>
<evidence type="ECO:0000256" key="1">
    <source>
        <dbReference type="ARBA" id="ARBA00004514"/>
    </source>
</evidence>
<evidence type="ECO:0000259" key="12">
    <source>
        <dbReference type="PROSITE" id="PS50086"/>
    </source>
</evidence>
<dbReference type="InterPro" id="IPR000195">
    <property type="entry name" value="Rab-GAP-TBC_dom"/>
</dbReference>
<comment type="caution">
    <text evidence="13">The sequence shown here is derived from an EMBL/GenBank/DDBJ whole genome shotgun (WGS) entry which is preliminary data.</text>
</comment>
<dbReference type="GO" id="GO:0005829">
    <property type="term" value="C:cytosol"/>
    <property type="evidence" value="ECO:0007669"/>
    <property type="project" value="UniProtKB-SubCell"/>
</dbReference>
<keyword evidence="8" id="KW-0458">Lysosome</keyword>
<keyword evidence="9" id="KW-0968">Cytoplasmic vesicle</keyword>
<evidence type="ECO:0000256" key="5">
    <source>
        <dbReference type="ARBA" id="ARBA00022468"/>
    </source>
</evidence>
<dbReference type="InterPro" id="IPR039842">
    <property type="entry name" value="TBC1D7"/>
</dbReference>
<dbReference type="PROSITE" id="PS50086">
    <property type="entry name" value="TBC_RABGAP"/>
    <property type="match status" value="1"/>
</dbReference>
<dbReference type="GO" id="GO:0005096">
    <property type="term" value="F:GTPase activator activity"/>
    <property type="evidence" value="ECO:0007669"/>
    <property type="project" value="UniProtKB-KW"/>
</dbReference>
<dbReference type="Pfam" id="PF00566">
    <property type="entry name" value="RabGAP-TBC"/>
    <property type="match status" value="1"/>
</dbReference>
<dbReference type="PANTHER" id="PTHR13530">
    <property type="entry name" value="TBC1 DOMAIN FAMILY MEMBER 7"/>
    <property type="match status" value="1"/>
</dbReference>